<sequence>MALSHLHRSPRVPSIAALSALESALSSFRISPQADLPSNRRHASHQAQGRANGPKDTAGKRLGSKKADGQYVVPGNILFKQRGTLWYPGDGCFMGRDHTIHAAVPGYVKFYRDPIPHPKRKFIGVVFERANVLPQPHNAVRRRRLGMLAYQMPATTASTTGDLSTFTPSSPLPQSDDAAVVATIIREQPQEERLTKTIKTKRDGRWVETTLTRRPGYQWRTANWEIGMAAERSRAAQSVKAFKPGDRFAAWRKRNARIARNAEMRAMKRGGKKQGGGKGKK</sequence>
<dbReference type="PANTHER" id="PTHR15893:SF0">
    <property type="entry name" value="LARGE RIBOSOMAL SUBUNIT PROTEIN BL27M"/>
    <property type="match status" value="1"/>
</dbReference>
<dbReference type="InterPro" id="IPR001684">
    <property type="entry name" value="Ribosomal_bL27"/>
</dbReference>
<name>A0AAJ0G892_9PEZI</name>
<feature type="region of interest" description="Disordered" evidence="7">
    <location>
        <begin position="34"/>
        <end position="66"/>
    </location>
</feature>
<evidence type="ECO:0000256" key="6">
    <source>
        <dbReference type="ARBA" id="ARBA00035267"/>
    </source>
</evidence>
<evidence type="ECO:0000256" key="4">
    <source>
        <dbReference type="ARBA" id="ARBA00023128"/>
    </source>
</evidence>
<evidence type="ECO:0000313" key="9">
    <source>
        <dbReference type="Proteomes" id="UP001271007"/>
    </source>
</evidence>
<dbReference type="GO" id="GO:0016491">
    <property type="term" value="F:oxidoreductase activity"/>
    <property type="evidence" value="ECO:0007669"/>
    <property type="project" value="UniProtKB-KW"/>
</dbReference>
<dbReference type="Proteomes" id="UP001271007">
    <property type="component" value="Unassembled WGS sequence"/>
</dbReference>
<keyword evidence="3 8" id="KW-0689">Ribosomal protein</keyword>
<dbReference type="PANTHER" id="PTHR15893">
    <property type="entry name" value="RIBOSOMAL PROTEIN L27"/>
    <property type="match status" value="1"/>
</dbReference>
<dbReference type="Gene3D" id="2.40.50.100">
    <property type="match status" value="1"/>
</dbReference>
<dbReference type="FunFam" id="2.40.50.100:FF:000042">
    <property type="entry name" value="50S ribosomal protein L27"/>
    <property type="match status" value="1"/>
</dbReference>
<comment type="caution">
    <text evidence="8">The sequence shown here is derived from an EMBL/GenBank/DDBJ whole genome shotgun (WGS) entry which is preliminary data.</text>
</comment>
<accession>A0AAJ0G892</accession>
<dbReference type="GO" id="GO:0006412">
    <property type="term" value="P:translation"/>
    <property type="evidence" value="ECO:0007669"/>
    <property type="project" value="InterPro"/>
</dbReference>
<dbReference type="AlphaFoldDB" id="A0AAJ0G892"/>
<protein>
    <recommendedName>
        <fullName evidence="6">Large ribosomal subunit protein bL27m</fullName>
    </recommendedName>
</protein>
<evidence type="ECO:0000256" key="3">
    <source>
        <dbReference type="ARBA" id="ARBA00022980"/>
    </source>
</evidence>
<gene>
    <name evidence="8" type="primary">MRPL2</name>
    <name evidence="8" type="ORF">LTR09_010829</name>
</gene>
<comment type="subcellular location">
    <subcellularLocation>
        <location evidence="1">Mitochondrion</location>
    </subcellularLocation>
</comment>
<dbReference type="Pfam" id="PF01016">
    <property type="entry name" value="Ribosomal_L27"/>
    <property type="match status" value="1"/>
</dbReference>
<evidence type="ECO:0000256" key="5">
    <source>
        <dbReference type="ARBA" id="ARBA00023274"/>
    </source>
</evidence>
<evidence type="ECO:0000256" key="1">
    <source>
        <dbReference type="ARBA" id="ARBA00004173"/>
    </source>
</evidence>
<dbReference type="EMBL" id="JAWDJX010000057">
    <property type="protein sequence ID" value="KAK3047715.1"/>
    <property type="molecule type" value="Genomic_DNA"/>
</dbReference>
<keyword evidence="5" id="KW-0687">Ribonucleoprotein</keyword>
<feature type="region of interest" description="Disordered" evidence="7">
    <location>
        <begin position="261"/>
        <end position="281"/>
    </location>
</feature>
<dbReference type="SUPFAM" id="SSF110324">
    <property type="entry name" value="Ribosomal L27 protein-like"/>
    <property type="match status" value="1"/>
</dbReference>
<evidence type="ECO:0000256" key="2">
    <source>
        <dbReference type="ARBA" id="ARBA00010797"/>
    </source>
</evidence>
<evidence type="ECO:0000313" key="8">
    <source>
        <dbReference type="EMBL" id="KAK3047715.1"/>
    </source>
</evidence>
<keyword evidence="8" id="KW-0560">Oxidoreductase</keyword>
<dbReference type="PRINTS" id="PR00063">
    <property type="entry name" value="RIBOSOMALL27"/>
</dbReference>
<comment type="similarity">
    <text evidence="2">Belongs to the bacterial ribosomal protein bL27 family.</text>
</comment>
<dbReference type="GO" id="GO:0003735">
    <property type="term" value="F:structural constituent of ribosome"/>
    <property type="evidence" value="ECO:0007669"/>
    <property type="project" value="InterPro"/>
</dbReference>
<dbReference type="GO" id="GO:0005762">
    <property type="term" value="C:mitochondrial large ribosomal subunit"/>
    <property type="evidence" value="ECO:0007669"/>
    <property type="project" value="TreeGrafter"/>
</dbReference>
<organism evidence="8 9">
    <name type="scientific">Extremus antarcticus</name>
    <dbReference type="NCBI Taxonomy" id="702011"/>
    <lineage>
        <taxon>Eukaryota</taxon>
        <taxon>Fungi</taxon>
        <taxon>Dikarya</taxon>
        <taxon>Ascomycota</taxon>
        <taxon>Pezizomycotina</taxon>
        <taxon>Dothideomycetes</taxon>
        <taxon>Dothideomycetidae</taxon>
        <taxon>Mycosphaerellales</taxon>
        <taxon>Extremaceae</taxon>
        <taxon>Extremus</taxon>
    </lineage>
</organism>
<proteinExistence type="inferred from homology"/>
<keyword evidence="4" id="KW-0496">Mitochondrion</keyword>
<reference evidence="8" key="1">
    <citation type="submission" date="2023-04" db="EMBL/GenBank/DDBJ databases">
        <title>Black Yeasts Isolated from many extreme environments.</title>
        <authorList>
            <person name="Coleine C."/>
            <person name="Stajich J.E."/>
            <person name="Selbmann L."/>
        </authorList>
    </citation>
    <scope>NUCLEOTIDE SEQUENCE</scope>
    <source>
        <strain evidence="8">CCFEE 5312</strain>
    </source>
</reference>
<evidence type="ECO:0000256" key="7">
    <source>
        <dbReference type="SAM" id="MobiDB-lite"/>
    </source>
</evidence>
<keyword evidence="9" id="KW-1185">Reference proteome</keyword>